<evidence type="ECO:0000256" key="4">
    <source>
        <dbReference type="ARBA" id="ARBA00022691"/>
    </source>
</evidence>
<keyword evidence="6" id="KW-1185">Reference proteome</keyword>
<evidence type="ECO:0000256" key="3">
    <source>
        <dbReference type="ARBA" id="ARBA00022679"/>
    </source>
</evidence>
<accession>A0ABN9VS15</accession>
<dbReference type="EMBL" id="CAUYUJ010017489">
    <property type="protein sequence ID" value="CAK0875225.1"/>
    <property type="molecule type" value="Genomic_DNA"/>
</dbReference>
<name>A0ABN9VS15_9DINO</name>
<dbReference type="InterPro" id="IPR029063">
    <property type="entry name" value="SAM-dependent_MTases_sf"/>
</dbReference>
<evidence type="ECO:0000313" key="5">
    <source>
        <dbReference type="EMBL" id="CAK0875225.1"/>
    </source>
</evidence>
<keyword evidence="3" id="KW-0808">Transferase</keyword>
<dbReference type="InterPro" id="IPR002903">
    <property type="entry name" value="RsmH"/>
</dbReference>
<sequence length="370" mass="42529">MLDIRSRCQDGTFDGLYVDCTFGRGGHSRHILRHLSERGRLVAFDVDPEAVAVARRLEREDSRFKIIHRPFADIDKVLRPNTVDGVLIDLGVSSPQLDDRHRGFTERGDEIADMRMNQSQGVSVAEWLRDSQVTAEELAWIIHKWGEDSDALLSERIAALLVEEQRRNPSMLWTTRRLAAAIQRVKKTDPNNMPVAKLAMQALRIWINQEMDQMDMALHGACHVLKEKGRCCVITFKRKEQELLTRFTREHEDPDDFMKDLLSPSRLCELYPLVATNKTFCLRQIDVVKPTLEEVQSNNRSRSSVVHVIRKDARAVMFNLSNLPSRSVEQRLRKPDVCLVVPFKGTDVPDQEVVDYDWVNGLPLQQPQLE</sequence>
<gene>
    <name evidence="5" type="ORF">PCOR1329_LOCUS59935</name>
</gene>
<keyword evidence="2" id="KW-0489">Methyltransferase</keyword>
<dbReference type="SUPFAM" id="SSF81799">
    <property type="entry name" value="Putative methyltransferase TM0872, insert domain"/>
    <property type="match status" value="1"/>
</dbReference>
<dbReference type="SUPFAM" id="SSF53335">
    <property type="entry name" value="S-adenosyl-L-methionine-dependent methyltransferases"/>
    <property type="match status" value="1"/>
</dbReference>
<organism evidence="5 6">
    <name type="scientific">Prorocentrum cordatum</name>
    <dbReference type="NCBI Taxonomy" id="2364126"/>
    <lineage>
        <taxon>Eukaryota</taxon>
        <taxon>Sar</taxon>
        <taxon>Alveolata</taxon>
        <taxon>Dinophyceae</taxon>
        <taxon>Prorocentrales</taxon>
        <taxon>Prorocentraceae</taxon>
        <taxon>Prorocentrum</taxon>
    </lineage>
</organism>
<dbReference type="InterPro" id="IPR023397">
    <property type="entry name" value="SAM-dep_MeTrfase_MraW_recog"/>
</dbReference>
<dbReference type="CDD" id="cd02440">
    <property type="entry name" value="AdoMet_MTases"/>
    <property type="match status" value="1"/>
</dbReference>
<keyword evidence="4" id="KW-0949">S-adenosyl-L-methionine</keyword>
<protein>
    <submittedName>
        <fullName evidence="5">Uncharacterized protein</fullName>
    </submittedName>
</protein>
<dbReference type="Proteomes" id="UP001189429">
    <property type="component" value="Unassembled WGS sequence"/>
</dbReference>
<evidence type="ECO:0000256" key="2">
    <source>
        <dbReference type="ARBA" id="ARBA00022603"/>
    </source>
</evidence>
<dbReference type="PANTHER" id="PTHR11265">
    <property type="entry name" value="S-ADENOSYL-METHYLTRANSFERASE MRAW"/>
    <property type="match status" value="1"/>
</dbReference>
<dbReference type="NCBIfam" id="TIGR00006">
    <property type="entry name" value="16S rRNA (cytosine(1402)-N(4))-methyltransferase RsmH"/>
    <property type="match status" value="1"/>
</dbReference>
<dbReference type="Pfam" id="PF01795">
    <property type="entry name" value="Methyltransf_5"/>
    <property type="match status" value="1"/>
</dbReference>
<dbReference type="PANTHER" id="PTHR11265:SF0">
    <property type="entry name" value="12S RRNA N4-METHYLCYTIDINE METHYLTRANSFERASE"/>
    <property type="match status" value="1"/>
</dbReference>
<dbReference type="PIRSF" id="PIRSF004486">
    <property type="entry name" value="MraW"/>
    <property type="match status" value="1"/>
</dbReference>
<dbReference type="Gene3D" id="1.10.150.170">
    <property type="entry name" value="Putative methyltransferase TM0872, insert domain"/>
    <property type="match status" value="1"/>
</dbReference>
<feature type="non-terminal residue" evidence="5">
    <location>
        <position position="370"/>
    </location>
</feature>
<proteinExistence type="inferred from homology"/>
<evidence type="ECO:0000256" key="1">
    <source>
        <dbReference type="ARBA" id="ARBA00010396"/>
    </source>
</evidence>
<evidence type="ECO:0000313" key="6">
    <source>
        <dbReference type="Proteomes" id="UP001189429"/>
    </source>
</evidence>
<reference evidence="5" key="1">
    <citation type="submission" date="2023-10" db="EMBL/GenBank/DDBJ databases">
        <authorList>
            <person name="Chen Y."/>
            <person name="Shah S."/>
            <person name="Dougan E. K."/>
            <person name="Thang M."/>
            <person name="Chan C."/>
        </authorList>
    </citation>
    <scope>NUCLEOTIDE SEQUENCE [LARGE SCALE GENOMIC DNA]</scope>
</reference>
<comment type="caution">
    <text evidence="5">The sequence shown here is derived from an EMBL/GenBank/DDBJ whole genome shotgun (WGS) entry which is preliminary data.</text>
</comment>
<dbReference type="Gene3D" id="3.40.50.150">
    <property type="entry name" value="Vaccinia Virus protein VP39"/>
    <property type="match status" value="1"/>
</dbReference>
<comment type="similarity">
    <text evidence="1">Belongs to the methyltransferase superfamily. RsmH family.</text>
</comment>